<dbReference type="PANTHER" id="PTHR45618">
    <property type="entry name" value="MITOCHONDRIAL DICARBOXYLATE CARRIER-RELATED"/>
    <property type="match status" value="1"/>
</dbReference>
<keyword evidence="3 9" id="KW-0813">Transport</keyword>
<evidence type="ECO:0008006" key="12">
    <source>
        <dbReference type="Google" id="ProtNLM"/>
    </source>
</evidence>
<evidence type="ECO:0000256" key="7">
    <source>
        <dbReference type="ARBA" id="ARBA00023136"/>
    </source>
</evidence>
<dbReference type="Pfam" id="PF00153">
    <property type="entry name" value="Mito_carr"/>
    <property type="match status" value="3"/>
</dbReference>
<gene>
    <name evidence="10" type="ORF">ODALV1_LOCUS11360</name>
</gene>
<feature type="repeat" description="Solcar" evidence="8">
    <location>
        <begin position="18"/>
        <end position="113"/>
    </location>
</feature>
<evidence type="ECO:0000256" key="2">
    <source>
        <dbReference type="ARBA" id="ARBA00006375"/>
    </source>
</evidence>
<keyword evidence="7 8" id="KW-0472">Membrane</keyword>
<dbReference type="Proteomes" id="UP001642540">
    <property type="component" value="Unassembled WGS sequence"/>
</dbReference>
<dbReference type="Gene3D" id="1.50.40.10">
    <property type="entry name" value="Mitochondrial carrier domain"/>
    <property type="match status" value="1"/>
</dbReference>
<feature type="repeat" description="Solcar" evidence="8">
    <location>
        <begin position="214"/>
        <end position="321"/>
    </location>
</feature>
<name>A0ABP1QH50_9HEXA</name>
<dbReference type="EMBL" id="CAXLJM020000034">
    <property type="protein sequence ID" value="CAL8103136.1"/>
    <property type="molecule type" value="Genomic_DNA"/>
</dbReference>
<feature type="repeat" description="Solcar" evidence="8">
    <location>
        <begin position="117"/>
        <end position="205"/>
    </location>
</feature>
<evidence type="ECO:0000256" key="4">
    <source>
        <dbReference type="ARBA" id="ARBA00022692"/>
    </source>
</evidence>
<protein>
    <recommendedName>
        <fullName evidence="12">Kidney mitochondrial carrier protein 1</fullName>
    </recommendedName>
</protein>
<evidence type="ECO:0000313" key="10">
    <source>
        <dbReference type="EMBL" id="CAL8103136.1"/>
    </source>
</evidence>
<keyword evidence="4 8" id="KW-0812">Transmembrane</keyword>
<keyword evidence="6" id="KW-1133">Transmembrane helix</keyword>
<accession>A0ABP1QH50</accession>
<evidence type="ECO:0000256" key="8">
    <source>
        <dbReference type="PROSITE-ProRule" id="PRU00282"/>
    </source>
</evidence>
<dbReference type="InterPro" id="IPR018108">
    <property type="entry name" value="MCP_transmembrane"/>
</dbReference>
<proteinExistence type="inferred from homology"/>
<dbReference type="InterPro" id="IPR050391">
    <property type="entry name" value="Mito_Metabolite_Transporter"/>
</dbReference>
<comment type="caution">
    <text evidence="10">The sequence shown here is derived from an EMBL/GenBank/DDBJ whole genome shotgun (WGS) entry which is preliminary data.</text>
</comment>
<organism evidence="10 11">
    <name type="scientific">Orchesella dallaii</name>
    <dbReference type="NCBI Taxonomy" id="48710"/>
    <lineage>
        <taxon>Eukaryota</taxon>
        <taxon>Metazoa</taxon>
        <taxon>Ecdysozoa</taxon>
        <taxon>Arthropoda</taxon>
        <taxon>Hexapoda</taxon>
        <taxon>Collembola</taxon>
        <taxon>Entomobryomorpha</taxon>
        <taxon>Entomobryoidea</taxon>
        <taxon>Orchesellidae</taxon>
        <taxon>Orchesellinae</taxon>
        <taxon>Orchesella</taxon>
    </lineage>
</organism>
<evidence type="ECO:0000256" key="9">
    <source>
        <dbReference type="RuleBase" id="RU000488"/>
    </source>
</evidence>
<evidence type="ECO:0000256" key="1">
    <source>
        <dbReference type="ARBA" id="ARBA00004141"/>
    </source>
</evidence>
<comment type="similarity">
    <text evidence="2 9">Belongs to the mitochondrial carrier (TC 2.A.29) family.</text>
</comment>
<evidence type="ECO:0000256" key="3">
    <source>
        <dbReference type="ARBA" id="ARBA00022448"/>
    </source>
</evidence>
<keyword evidence="5" id="KW-0677">Repeat</keyword>
<evidence type="ECO:0000256" key="5">
    <source>
        <dbReference type="ARBA" id="ARBA00022737"/>
    </source>
</evidence>
<dbReference type="InterPro" id="IPR023395">
    <property type="entry name" value="MCP_dom_sf"/>
</dbReference>
<dbReference type="SUPFAM" id="SSF103506">
    <property type="entry name" value="Mitochondrial carrier"/>
    <property type="match status" value="1"/>
</dbReference>
<dbReference type="PRINTS" id="PR00926">
    <property type="entry name" value="MITOCARRIER"/>
</dbReference>
<comment type="subcellular location">
    <subcellularLocation>
        <location evidence="1">Membrane</location>
        <topology evidence="1">Multi-pass membrane protein</topology>
    </subcellularLocation>
</comment>
<dbReference type="InterPro" id="IPR002067">
    <property type="entry name" value="MCP"/>
</dbReference>
<sequence length="322" mass="35242">MSPKSGGGGGIYREVGWRHFIYGGVASCAAECGTFPLDLTKTRLQIQGQQAKHLISCGISPVRTTYRGMFDALMKISKEEGLPALYRGISPALLRQSVYGTLKFGAYYSLKKLLPEEHIASNMLCAVVAGMVSSAIANPTDVLKVRMQVASANPSAASVSLYSAFKKIYMFEGVAGLWRGVGPTSQRAGIIAAVELPVYDGFKQYFIKNRIMDDAPPNHIVSSFLASLAAAVASTPIDVIRTRLMSQKIVPSDSYGREAFPEAKRLLPNSGMIYKGSWECLVTTVKHEGLSALYKGFIPTWLRMGPWNLIFFTSYEQLLRVF</sequence>
<reference evidence="10 11" key="1">
    <citation type="submission" date="2024-08" db="EMBL/GenBank/DDBJ databases">
        <authorList>
            <person name="Cucini C."/>
            <person name="Frati F."/>
        </authorList>
    </citation>
    <scope>NUCLEOTIDE SEQUENCE [LARGE SCALE GENOMIC DNA]</scope>
</reference>
<evidence type="ECO:0000313" key="11">
    <source>
        <dbReference type="Proteomes" id="UP001642540"/>
    </source>
</evidence>
<evidence type="ECO:0000256" key="6">
    <source>
        <dbReference type="ARBA" id="ARBA00022989"/>
    </source>
</evidence>
<dbReference type="PROSITE" id="PS50920">
    <property type="entry name" value="SOLCAR"/>
    <property type="match status" value="3"/>
</dbReference>
<keyword evidence="11" id="KW-1185">Reference proteome</keyword>